<dbReference type="Proteomes" id="UP001159405">
    <property type="component" value="Unassembled WGS sequence"/>
</dbReference>
<evidence type="ECO:0000313" key="4">
    <source>
        <dbReference type="Proteomes" id="UP001159405"/>
    </source>
</evidence>
<gene>
    <name evidence="3" type="ORF">PLOB_00046157</name>
</gene>
<dbReference type="InterPro" id="IPR009030">
    <property type="entry name" value="Growth_fac_rcpt_cys_sf"/>
</dbReference>
<feature type="signal peptide" evidence="2">
    <location>
        <begin position="1"/>
        <end position="21"/>
    </location>
</feature>
<organism evidence="3 4">
    <name type="scientific">Porites lobata</name>
    <dbReference type="NCBI Taxonomy" id="104759"/>
    <lineage>
        <taxon>Eukaryota</taxon>
        <taxon>Metazoa</taxon>
        <taxon>Cnidaria</taxon>
        <taxon>Anthozoa</taxon>
        <taxon>Hexacorallia</taxon>
        <taxon>Scleractinia</taxon>
        <taxon>Fungiina</taxon>
        <taxon>Poritidae</taxon>
        <taxon>Porites</taxon>
    </lineage>
</organism>
<protein>
    <submittedName>
        <fullName evidence="3">Uncharacterized protein</fullName>
    </submittedName>
</protein>
<keyword evidence="2" id="KW-0732">Signal</keyword>
<reference evidence="3 4" key="1">
    <citation type="submission" date="2022-05" db="EMBL/GenBank/DDBJ databases">
        <authorList>
            <consortium name="Genoscope - CEA"/>
            <person name="William W."/>
        </authorList>
    </citation>
    <scope>NUCLEOTIDE SEQUENCE [LARGE SCALE GENOMIC DNA]</scope>
</reference>
<evidence type="ECO:0000256" key="2">
    <source>
        <dbReference type="SAM" id="SignalP"/>
    </source>
</evidence>
<feature type="compositionally biased region" description="Basic residues" evidence="1">
    <location>
        <begin position="228"/>
        <end position="242"/>
    </location>
</feature>
<feature type="chain" id="PRO_5047440525" evidence="2">
    <location>
        <begin position="22"/>
        <end position="242"/>
    </location>
</feature>
<accession>A0ABN8PRZ1</accession>
<dbReference type="SUPFAM" id="SSF57184">
    <property type="entry name" value="Growth factor receptor domain"/>
    <property type="match status" value="1"/>
</dbReference>
<proteinExistence type="predicted"/>
<feature type="region of interest" description="Disordered" evidence="1">
    <location>
        <begin position="211"/>
        <end position="242"/>
    </location>
</feature>
<name>A0ABN8PRZ1_9CNID</name>
<comment type="caution">
    <text evidence="3">The sequence shown here is derived from an EMBL/GenBank/DDBJ whole genome shotgun (WGS) entry which is preliminary data.</text>
</comment>
<evidence type="ECO:0000313" key="3">
    <source>
        <dbReference type="EMBL" id="CAH3147566.1"/>
    </source>
</evidence>
<sequence>MKTILLALLFFAVALFVTVECRRTGPGKGKDPKSGKGAIGKLRKLGCLVKNCSTCNDGFVRITYSLARRRLQANRNFTVCKPCNQTEKGRMKAKMQVIDRDESKCPPVTGATEAPCSRNCAFCVDGECTQCNQGFAHVRHTKRQNVTRCVPCEMRNSKRKAAKFTVLDESQCPAACDKGCRNCVDGNCLECKAAYELDQESKQCEKKKVCGRGRNKKRCAKGKPGVKPNRKGGKRGPKTPRP</sequence>
<keyword evidence="4" id="KW-1185">Reference proteome</keyword>
<feature type="compositionally biased region" description="Basic residues" evidence="1">
    <location>
        <begin position="211"/>
        <end position="221"/>
    </location>
</feature>
<evidence type="ECO:0000256" key="1">
    <source>
        <dbReference type="SAM" id="MobiDB-lite"/>
    </source>
</evidence>
<dbReference type="EMBL" id="CALNXK010000081">
    <property type="protein sequence ID" value="CAH3147566.1"/>
    <property type="molecule type" value="Genomic_DNA"/>
</dbReference>